<keyword evidence="1" id="KW-1133">Transmembrane helix</keyword>
<feature type="transmembrane region" description="Helical" evidence="1">
    <location>
        <begin position="113"/>
        <end position="131"/>
    </location>
</feature>
<keyword evidence="1" id="KW-0472">Membrane</keyword>
<name>A0A1J7JB66_9PEZI</name>
<proteinExistence type="predicted"/>
<organism evidence="2 3">
    <name type="scientific">Coniochaeta ligniaria NRRL 30616</name>
    <dbReference type="NCBI Taxonomy" id="1408157"/>
    <lineage>
        <taxon>Eukaryota</taxon>
        <taxon>Fungi</taxon>
        <taxon>Dikarya</taxon>
        <taxon>Ascomycota</taxon>
        <taxon>Pezizomycotina</taxon>
        <taxon>Sordariomycetes</taxon>
        <taxon>Sordariomycetidae</taxon>
        <taxon>Coniochaetales</taxon>
        <taxon>Coniochaetaceae</taxon>
        <taxon>Coniochaeta</taxon>
    </lineage>
</organism>
<evidence type="ECO:0000313" key="3">
    <source>
        <dbReference type="Proteomes" id="UP000182658"/>
    </source>
</evidence>
<sequence>MQEQFTLAEPHRPCRDVVDQCLAWRLAALAAFSVPTVEAGVRRVRFPSGAAFLVSGASPPLRRWECNWAIPTLVTACLGSVPYVPDGGVQMDFRDPQIRHPASANDNVREKKLFLWSLQVGCGGIISGLAGDPASLLATLRVTTPLLWGFSAGSPFGLVVALFVIPWCLSSHLRSASLCAFSWGSPIRPCISSLSFFVKS</sequence>
<reference evidence="2 3" key="1">
    <citation type="submission" date="2016-10" db="EMBL/GenBank/DDBJ databases">
        <title>Draft genome sequence of Coniochaeta ligniaria NRRL30616, a lignocellulolytic fungus for bioabatement of inhibitors in plant biomass hydrolysates.</title>
        <authorList>
            <consortium name="DOE Joint Genome Institute"/>
            <person name="Jimenez D.J."/>
            <person name="Hector R.E."/>
            <person name="Riley R."/>
            <person name="Sun H."/>
            <person name="Grigoriev I.V."/>
            <person name="Van Elsas J.D."/>
            <person name="Nichols N.N."/>
        </authorList>
    </citation>
    <scope>NUCLEOTIDE SEQUENCE [LARGE SCALE GENOMIC DNA]</scope>
    <source>
        <strain evidence="2 3">NRRL 30616</strain>
    </source>
</reference>
<dbReference type="InParanoid" id="A0A1J7JB66"/>
<dbReference type="EMBL" id="KV875102">
    <property type="protein sequence ID" value="OIW24818.1"/>
    <property type="molecule type" value="Genomic_DNA"/>
</dbReference>
<dbReference type="Proteomes" id="UP000182658">
    <property type="component" value="Unassembled WGS sequence"/>
</dbReference>
<feature type="transmembrane region" description="Helical" evidence="1">
    <location>
        <begin position="146"/>
        <end position="169"/>
    </location>
</feature>
<evidence type="ECO:0000256" key="1">
    <source>
        <dbReference type="SAM" id="Phobius"/>
    </source>
</evidence>
<protein>
    <submittedName>
        <fullName evidence="2">Uncharacterized protein</fullName>
    </submittedName>
</protein>
<dbReference type="AlphaFoldDB" id="A0A1J7JB66"/>
<gene>
    <name evidence="2" type="ORF">CONLIGDRAFT_69403</name>
</gene>
<keyword evidence="3" id="KW-1185">Reference proteome</keyword>
<keyword evidence="1" id="KW-0812">Transmembrane</keyword>
<evidence type="ECO:0000313" key="2">
    <source>
        <dbReference type="EMBL" id="OIW24818.1"/>
    </source>
</evidence>
<accession>A0A1J7JB66</accession>